<keyword evidence="5" id="KW-1133">Transmembrane helix</keyword>
<accession>B0CA15</accession>
<keyword evidence="7" id="KW-0808">Transferase</keyword>
<feature type="repeat" description="TPR" evidence="3">
    <location>
        <begin position="512"/>
        <end position="545"/>
    </location>
</feature>
<feature type="repeat" description="TPR" evidence="3">
    <location>
        <begin position="342"/>
        <end position="375"/>
    </location>
</feature>
<dbReference type="KEGG" id="amr:AM1_1578"/>
<dbReference type="EMBL" id="CP000828">
    <property type="protein sequence ID" value="ABW26602.1"/>
    <property type="molecule type" value="Genomic_DNA"/>
</dbReference>
<keyword evidence="2 3" id="KW-0802">TPR repeat</keyword>
<name>B0CA15_ACAM1</name>
<dbReference type="Proteomes" id="UP000000268">
    <property type="component" value="Chromosome"/>
</dbReference>
<dbReference type="eggNOG" id="COG0457">
    <property type="taxonomic scope" value="Bacteria"/>
</dbReference>
<dbReference type="OrthoDB" id="527226at2"/>
<feature type="transmembrane region" description="Helical" evidence="5">
    <location>
        <begin position="307"/>
        <end position="329"/>
    </location>
</feature>
<dbReference type="PANTHER" id="PTHR44858:SF1">
    <property type="entry name" value="UDP-N-ACETYLGLUCOSAMINE--PEPTIDE N-ACETYLGLUCOSAMINYLTRANSFERASE SPINDLY-RELATED"/>
    <property type="match status" value="1"/>
</dbReference>
<dbReference type="PROSITE" id="PS50005">
    <property type="entry name" value="TPR"/>
    <property type="match status" value="8"/>
</dbReference>
<keyword evidence="5" id="KW-0472">Membrane</keyword>
<dbReference type="Pfam" id="PF00515">
    <property type="entry name" value="TPR_1"/>
    <property type="match status" value="1"/>
</dbReference>
<dbReference type="InterPro" id="IPR000719">
    <property type="entry name" value="Prot_kinase_dom"/>
</dbReference>
<feature type="repeat" description="TPR" evidence="3">
    <location>
        <begin position="410"/>
        <end position="443"/>
    </location>
</feature>
<dbReference type="PROSITE" id="PS50011">
    <property type="entry name" value="PROTEIN_KINASE_DOM"/>
    <property type="match status" value="1"/>
</dbReference>
<sequence>MTCCLNPECTKPLNPDTHKYCQQCGTALAPFLHKHYNIIKPLGAGRWGKTYLAEDVDQLNTPCIVKQLALKTFGASPNAVQLFREEAKQLQALGHHSQLPDLLAYFQEGEYLYLVHQLIEGKTLLDQLQQGTFTEPQVRNFLSDLLPVLQVVHNQGVVHRDLKPENILQDTQGHYILIDFGIAQFLNENQTSQRPTSSRSLGYRPPEQLQGQASPVSDLFGLGATCFHLLSGISPSELAQTQGQSWIENWQSHVDRTTPELQAILTQLLSLDPAQRYQSAQQVLADLTHNPPSPSSWLNQIGASRKIWIGTAIAFLTLGSLSGITYMIATRMSSSETSGESATAFIRRGDAKYNRRNYEDAIADYSEAIRLSPDNAQAYLGRGNARYALEEYPEALIDYDEALKHDPDYVYAFNGRGNVKFARKDFEGAIQDYNQAIQSDPQFALAFYNRGNVKSALKEHRAAIEDFSQAIRLNPQYEPAYLLRGVSKAALTNYAGAIEDYSETIRLNPDNDNAFNSRGVARYKLGESRQAIKDFTEAIRLNPKNSFAYCNRGESKLKLKDAEGAIKDCTETIRLDPQSSFAYSARGKAHHALKRYKAAIEDYTQALTINSGWGNSDSPADSYYNRGSAKSKLNDIAGAVEDLKIAEDLFQQQGDTKRYRITRDLLKKLQ</sequence>
<dbReference type="GO" id="GO:0004672">
    <property type="term" value="F:protein kinase activity"/>
    <property type="evidence" value="ECO:0007669"/>
    <property type="project" value="InterPro"/>
</dbReference>
<dbReference type="eggNOG" id="COG0515">
    <property type="taxonomic scope" value="Bacteria"/>
</dbReference>
<dbReference type="InterPro" id="IPR017441">
    <property type="entry name" value="Protein_kinase_ATP_BS"/>
</dbReference>
<dbReference type="InterPro" id="IPR019734">
    <property type="entry name" value="TPR_rpt"/>
</dbReference>
<proteinExistence type="predicted"/>
<dbReference type="CDD" id="cd14014">
    <property type="entry name" value="STKc_PknB_like"/>
    <property type="match status" value="1"/>
</dbReference>
<protein>
    <submittedName>
        <fullName evidence="7">Serine/threonin protein kinase with TRP repeats</fullName>
    </submittedName>
</protein>
<keyword evidence="4" id="KW-0547">Nucleotide-binding</keyword>
<dbReference type="GO" id="GO:0009279">
    <property type="term" value="C:cell outer membrane"/>
    <property type="evidence" value="ECO:0007669"/>
    <property type="project" value="TreeGrafter"/>
</dbReference>
<keyword evidence="7" id="KW-0418">Kinase</keyword>
<gene>
    <name evidence="7" type="ordered locus">AM1_1578</name>
</gene>
<dbReference type="Pfam" id="PF00069">
    <property type="entry name" value="Pkinase"/>
    <property type="match status" value="1"/>
</dbReference>
<feature type="domain" description="Protein kinase" evidence="6">
    <location>
        <begin position="36"/>
        <end position="298"/>
    </location>
</feature>
<feature type="repeat" description="TPR" evidence="3">
    <location>
        <begin position="580"/>
        <end position="613"/>
    </location>
</feature>
<dbReference type="Gene3D" id="1.25.40.10">
    <property type="entry name" value="Tetratricopeptide repeat domain"/>
    <property type="match status" value="4"/>
</dbReference>
<keyword evidence="4" id="KW-0067">ATP-binding</keyword>
<dbReference type="Pfam" id="PF13414">
    <property type="entry name" value="TPR_11"/>
    <property type="match status" value="2"/>
</dbReference>
<dbReference type="RefSeq" id="WP_012162126.1">
    <property type="nucleotide sequence ID" value="NC_009925.1"/>
</dbReference>
<evidence type="ECO:0000313" key="7">
    <source>
        <dbReference type="EMBL" id="ABW26602.1"/>
    </source>
</evidence>
<dbReference type="GO" id="GO:0046813">
    <property type="term" value="P:receptor-mediated virion attachment to host cell"/>
    <property type="evidence" value="ECO:0007669"/>
    <property type="project" value="TreeGrafter"/>
</dbReference>
<keyword evidence="8" id="KW-1185">Reference proteome</keyword>
<dbReference type="NCBIfam" id="NF045510">
    <property type="entry name" value="4Cys_prefix_kin"/>
    <property type="match status" value="1"/>
</dbReference>
<dbReference type="STRING" id="329726.AM1_1578"/>
<dbReference type="AlphaFoldDB" id="B0CA15"/>
<organism evidence="7 8">
    <name type="scientific">Acaryochloris marina (strain MBIC 11017)</name>
    <dbReference type="NCBI Taxonomy" id="329726"/>
    <lineage>
        <taxon>Bacteria</taxon>
        <taxon>Bacillati</taxon>
        <taxon>Cyanobacteriota</taxon>
        <taxon>Cyanophyceae</taxon>
        <taxon>Acaryochloridales</taxon>
        <taxon>Acaryochloridaceae</taxon>
        <taxon>Acaryochloris</taxon>
    </lineage>
</organism>
<dbReference type="InterPro" id="IPR050498">
    <property type="entry name" value="Ycf3"/>
</dbReference>
<dbReference type="SMART" id="SM00028">
    <property type="entry name" value="TPR"/>
    <property type="match status" value="9"/>
</dbReference>
<evidence type="ECO:0000256" key="3">
    <source>
        <dbReference type="PROSITE-ProRule" id="PRU00339"/>
    </source>
</evidence>
<evidence type="ECO:0000256" key="4">
    <source>
        <dbReference type="PROSITE-ProRule" id="PRU10141"/>
    </source>
</evidence>
<dbReference type="SUPFAM" id="SSF56112">
    <property type="entry name" value="Protein kinase-like (PK-like)"/>
    <property type="match status" value="1"/>
</dbReference>
<keyword evidence="1" id="KW-0677">Repeat</keyword>
<evidence type="ECO:0000313" key="8">
    <source>
        <dbReference type="Proteomes" id="UP000000268"/>
    </source>
</evidence>
<dbReference type="PROSITE" id="PS50293">
    <property type="entry name" value="TPR_REGION"/>
    <property type="match status" value="3"/>
</dbReference>
<feature type="repeat" description="TPR" evidence="3">
    <location>
        <begin position="376"/>
        <end position="409"/>
    </location>
</feature>
<dbReference type="PANTHER" id="PTHR44858">
    <property type="entry name" value="TETRATRICOPEPTIDE REPEAT PROTEIN 6"/>
    <property type="match status" value="1"/>
</dbReference>
<dbReference type="PROSITE" id="PS00107">
    <property type="entry name" value="PROTEIN_KINASE_ATP"/>
    <property type="match status" value="1"/>
</dbReference>
<dbReference type="SMART" id="SM00220">
    <property type="entry name" value="S_TKc"/>
    <property type="match status" value="1"/>
</dbReference>
<reference evidence="7 8" key="1">
    <citation type="journal article" date="2008" name="Proc. Natl. Acad. Sci. U.S.A.">
        <title>Niche adaptation and genome expansion in the chlorophyll d-producing cyanobacterium Acaryochloris marina.</title>
        <authorList>
            <person name="Swingley W.D."/>
            <person name="Chen M."/>
            <person name="Cheung P.C."/>
            <person name="Conrad A.L."/>
            <person name="Dejesa L.C."/>
            <person name="Hao J."/>
            <person name="Honchak B.M."/>
            <person name="Karbach L.E."/>
            <person name="Kurdoglu A."/>
            <person name="Lahiri S."/>
            <person name="Mastrian S.D."/>
            <person name="Miyashita H."/>
            <person name="Page L."/>
            <person name="Ramakrishna P."/>
            <person name="Satoh S."/>
            <person name="Sattley W.M."/>
            <person name="Shimada Y."/>
            <person name="Taylor H.L."/>
            <person name="Tomo T."/>
            <person name="Tsuchiya T."/>
            <person name="Wang Z.T."/>
            <person name="Raymond J."/>
            <person name="Mimuro M."/>
            <person name="Blankenship R.E."/>
            <person name="Touchman J.W."/>
        </authorList>
    </citation>
    <scope>NUCLEOTIDE SEQUENCE [LARGE SCALE GENOMIC DNA]</scope>
    <source>
        <strain evidence="8">MBIC 11017</strain>
    </source>
</reference>
<dbReference type="SUPFAM" id="SSF48452">
    <property type="entry name" value="TPR-like"/>
    <property type="match status" value="1"/>
</dbReference>
<evidence type="ECO:0000259" key="6">
    <source>
        <dbReference type="PROSITE" id="PS50011"/>
    </source>
</evidence>
<dbReference type="Pfam" id="PF13432">
    <property type="entry name" value="TPR_16"/>
    <property type="match status" value="1"/>
</dbReference>
<dbReference type="InterPro" id="IPR011990">
    <property type="entry name" value="TPR-like_helical_dom_sf"/>
</dbReference>
<feature type="repeat" description="TPR" evidence="3">
    <location>
        <begin position="478"/>
        <end position="511"/>
    </location>
</feature>
<dbReference type="Gene3D" id="1.10.510.10">
    <property type="entry name" value="Transferase(Phosphotransferase) domain 1"/>
    <property type="match status" value="1"/>
</dbReference>
<evidence type="ECO:0000256" key="5">
    <source>
        <dbReference type="SAM" id="Phobius"/>
    </source>
</evidence>
<evidence type="ECO:0000256" key="1">
    <source>
        <dbReference type="ARBA" id="ARBA00022737"/>
    </source>
</evidence>
<keyword evidence="5" id="KW-0812">Transmembrane</keyword>
<evidence type="ECO:0000256" key="2">
    <source>
        <dbReference type="ARBA" id="ARBA00022803"/>
    </source>
</evidence>
<feature type="repeat" description="TPR" evidence="3">
    <location>
        <begin position="444"/>
        <end position="477"/>
    </location>
</feature>
<dbReference type="HOGENOM" id="CLU_000288_135_5_3"/>
<dbReference type="GO" id="GO:0005524">
    <property type="term" value="F:ATP binding"/>
    <property type="evidence" value="ECO:0007669"/>
    <property type="project" value="UniProtKB-UniRule"/>
</dbReference>
<dbReference type="InterPro" id="IPR011009">
    <property type="entry name" value="Kinase-like_dom_sf"/>
</dbReference>
<feature type="binding site" evidence="4">
    <location>
        <position position="71"/>
    </location>
    <ligand>
        <name>ATP</name>
        <dbReference type="ChEBI" id="CHEBI:30616"/>
    </ligand>
</feature>
<feature type="repeat" description="TPR" evidence="3">
    <location>
        <begin position="546"/>
        <end position="579"/>
    </location>
</feature>